<name>A0AAV9JWJ6_9PEZI</name>
<evidence type="ECO:0000256" key="4">
    <source>
        <dbReference type="SAM" id="MobiDB-lite"/>
    </source>
</evidence>
<keyword evidence="1" id="KW-0479">Metal-binding</keyword>
<evidence type="ECO:0000256" key="1">
    <source>
        <dbReference type="ARBA" id="ARBA00022723"/>
    </source>
</evidence>
<dbReference type="Gene3D" id="3.30.40.10">
    <property type="entry name" value="Zinc/RING finger domain, C3HC4 (zinc finger)"/>
    <property type="match status" value="1"/>
</dbReference>
<organism evidence="5 6">
    <name type="scientific">Oleoguttula mirabilis</name>
    <dbReference type="NCBI Taxonomy" id="1507867"/>
    <lineage>
        <taxon>Eukaryota</taxon>
        <taxon>Fungi</taxon>
        <taxon>Dikarya</taxon>
        <taxon>Ascomycota</taxon>
        <taxon>Pezizomycotina</taxon>
        <taxon>Dothideomycetes</taxon>
        <taxon>Dothideomycetidae</taxon>
        <taxon>Mycosphaerellales</taxon>
        <taxon>Teratosphaeriaceae</taxon>
        <taxon>Oleoguttula</taxon>
    </lineage>
</organism>
<feature type="region of interest" description="Disordered" evidence="4">
    <location>
        <begin position="194"/>
        <end position="216"/>
    </location>
</feature>
<comment type="caution">
    <text evidence="5">The sequence shown here is derived from an EMBL/GenBank/DDBJ whole genome shotgun (WGS) entry which is preliminary data.</text>
</comment>
<protein>
    <recommendedName>
        <fullName evidence="7">RING-type domain-containing protein</fullName>
    </recommendedName>
</protein>
<dbReference type="GO" id="GO:0008270">
    <property type="term" value="F:zinc ion binding"/>
    <property type="evidence" value="ECO:0007669"/>
    <property type="project" value="UniProtKB-KW"/>
</dbReference>
<keyword evidence="6" id="KW-1185">Reference proteome</keyword>
<dbReference type="Proteomes" id="UP001324427">
    <property type="component" value="Unassembled WGS sequence"/>
</dbReference>
<keyword evidence="3" id="KW-0862">Zinc</keyword>
<dbReference type="InterPro" id="IPR017907">
    <property type="entry name" value="Znf_RING_CS"/>
</dbReference>
<dbReference type="EMBL" id="JAVFHQ010000004">
    <property type="protein sequence ID" value="KAK4549466.1"/>
    <property type="molecule type" value="Genomic_DNA"/>
</dbReference>
<proteinExistence type="predicted"/>
<sequence length="216" mass="24045">MASQTPWEVLNEADDETAQLMIKLQLDDIAAASTTDDVNGSLALQAYEAELRQYHAVRQYENEETDLAEASAAAAAASADEEEEAPEAPTDDVHQHIMLFQCVACRDPHDSDHCYQVPCQHYYCDECLGDLFSRATTDESLYPPRCCRTDIPFEDISTYLPDGVRTKFERKMEELDDRARVYCRRPSCGASAELSSATPAARRGRPANVLSGRKSV</sequence>
<evidence type="ECO:0000313" key="6">
    <source>
        <dbReference type="Proteomes" id="UP001324427"/>
    </source>
</evidence>
<dbReference type="SUPFAM" id="SSF57850">
    <property type="entry name" value="RING/U-box"/>
    <property type="match status" value="1"/>
</dbReference>
<gene>
    <name evidence="5" type="ORF">LTR36_006463</name>
</gene>
<evidence type="ECO:0000313" key="5">
    <source>
        <dbReference type="EMBL" id="KAK4549466.1"/>
    </source>
</evidence>
<reference evidence="5 6" key="1">
    <citation type="submission" date="2021-11" db="EMBL/GenBank/DDBJ databases">
        <title>Black yeast isolated from Biological Soil Crust.</title>
        <authorList>
            <person name="Kurbessoian T."/>
        </authorList>
    </citation>
    <scope>NUCLEOTIDE SEQUENCE [LARGE SCALE GENOMIC DNA]</scope>
    <source>
        <strain evidence="5 6">CCFEE 5522</strain>
    </source>
</reference>
<evidence type="ECO:0000256" key="3">
    <source>
        <dbReference type="ARBA" id="ARBA00022833"/>
    </source>
</evidence>
<accession>A0AAV9JWJ6</accession>
<keyword evidence="2" id="KW-0863">Zinc-finger</keyword>
<evidence type="ECO:0000256" key="2">
    <source>
        <dbReference type="ARBA" id="ARBA00022771"/>
    </source>
</evidence>
<dbReference type="InterPro" id="IPR013083">
    <property type="entry name" value="Znf_RING/FYVE/PHD"/>
</dbReference>
<feature type="compositionally biased region" description="Acidic residues" evidence="4">
    <location>
        <begin position="79"/>
        <end position="90"/>
    </location>
</feature>
<dbReference type="PROSITE" id="PS00518">
    <property type="entry name" value="ZF_RING_1"/>
    <property type="match status" value="1"/>
</dbReference>
<feature type="region of interest" description="Disordered" evidence="4">
    <location>
        <begin position="70"/>
        <end position="90"/>
    </location>
</feature>
<evidence type="ECO:0008006" key="7">
    <source>
        <dbReference type="Google" id="ProtNLM"/>
    </source>
</evidence>
<dbReference type="AlphaFoldDB" id="A0AAV9JWJ6"/>